<dbReference type="Proteomes" id="UP000221165">
    <property type="component" value="Unassembled WGS sequence"/>
</dbReference>
<dbReference type="EMBL" id="MIGC01001046">
    <property type="protein sequence ID" value="PHJ23650.1"/>
    <property type="molecule type" value="Genomic_DNA"/>
</dbReference>
<proteinExistence type="predicted"/>
<sequence length="92" mass="10366">MSDSDQSVVDKSQCIVQLIVYGEGGGVYTPQIHLVSLVVISRESFKKRKEKYFSTMTSLSLKMKKEMKCVCWCTSYSLSSWGVCGGIRCMYT</sequence>
<dbReference type="AlphaFoldDB" id="A0A2C6KTQ7"/>
<reference evidence="1 2" key="1">
    <citation type="journal article" date="2017" name="Int. J. Parasitol.">
        <title>The genome of the protozoan parasite Cystoisospora suis and a reverse vaccinology approach to identify vaccine candidates.</title>
        <authorList>
            <person name="Palmieri N."/>
            <person name="Shrestha A."/>
            <person name="Ruttkowski B."/>
            <person name="Beck T."/>
            <person name="Vogl C."/>
            <person name="Tomley F."/>
            <person name="Blake D.P."/>
            <person name="Joachim A."/>
        </authorList>
    </citation>
    <scope>NUCLEOTIDE SEQUENCE [LARGE SCALE GENOMIC DNA]</scope>
    <source>
        <strain evidence="1 2">Wien I</strain>
    </source>
</reference>
<comment type="caution">
    <text evidence="1">The sequence shown here is derived from an EMBL/GenBank/DDBJ whole genome shotgun (WGS) entry which is preliminary data.</text>
</comment>
<protein>
    <submittedName>
        <fullName evidence="1">Uncharacterized protein</fullName>
    </submittedName>
</protein>
<name>A0A2C6KTQ7_9APIC</name>
<dbReference type="GeneID" id="94425913"/>
<dbReference type="RefSeq" id="XP_067925325.1">
    <property type="nucleotide sequence ID" value="XM_068062702.1"/>
</dbReference>
<evidence type="ECO:0000313" key="1">
    <source>
        <dbReference type="EMBL" id="PHJ23650.1"/>
    </source>
</evidence>
<dbReference type="VEuPathDB" id="ToxoDB:CSUI_002502"/>
<gene>
    <name evidence="1" type="ORF">CSUI_002502</name>
</gene>
<evidence type="ECO:0000313" key="2">
    <source>
        <dbReference type="Proteomes" id="UP000221165"/>
    </source>
</evidence>
<organism evidence="1 2">
    <name type="scientific">Cystoisospora suis</name>
    <dbReference type="NCBI Taxonomy" id="483139"/>
    <lineage>
        <taxon>Eukaryota</taxon>
        <taxon>Sar</taxon>
        <taxon>Alveolata</taxon>
        <taxon>Apicomplexa</taxon>
        <taxon>Conoidasida</taxon>
        <taxon>Coccidia</taxon>
        <taxon>Eucoccidiorida</taxon>
        <taxon>Eimeriorina</taxon>
        <taxon>Sarcocystidae</taxon>
        <taxon>Cystoisospora</taxon>
    </lineage>
</organism>
<accession>A0A2C6KTQ7</accession>
<keyword evidence="2" id="KW-1185">Reference proteome</keyword>